<dbReference type="PANTHER" id="PTHR30153:SF2">
    <property type="entry name" value="REPLICATIVE DNA HELICASE"/>
    <property type="match status" value="1"/>
</dbReference>
<evidence type="ECO:0000313" key="6">
    <source>
        <dbReference type="Proteomes" id="UP001589627"/>
    </source>
</evidence>
<name>A0ABV5Y7E6_9ACTN</name>
<evidence type="ECO:0000256" key="3">
    <source>
        <dbReference type="SAM" id="MobiDB-lite"/>
    </source>
</evidence>
<dbReference type="PANTHER" id="PTHR30153">
    <property type="entry name" value="REPLICATIVE DNA HELICASE DNAB"/>
    <property type="match status" value="1"/>
</dbReference>
<evidence type="ECO:0000256" key="1">
    <source>
        <dbReference type="ARBA" id="ARBA00022705"/>
    </source>
</evidence>
<protein>
    <submittedName>
        <fullName evidence="5">DUF3987 domain-containing protein</fullName>
    </submittedName>
</protein>
<keyword evidence="6" id="KW-1185">Reference proteome</keyword>
<keyword evidence="2" id="KW-0238">DNA-binding</keyword>
<dbReference type="InterPro" id="IPR025048">
    <property type="entry name" value="DUF3987"/>
</dbReference>
<dbReference type="InterPro" id="IPR036185">
    <property type="entry name" value="DNA_heli_DnaB-like_N_sf"/>
</dbReference>
<dbReference type="InterPro" id="IPR007693">
    <property type="entry name" value="DNA_helicase_DnaB-like_N"/>
</dbReference>
<dbReference type="Pfam" id="PF00772">
    <property type="entry name" value="DnaB"/>
    <property type="match status" value="1"/>
</dbReference>
<evidence type="ECO:0000313" key="5">
    <source>
        <dbReference type="EMBL" id="MFB9830938.1"/>
    </source>
</evidence>
<sequence>MSKPRALHAIDGDPHEPYEPELAPPHNIGAEQVVLGAVMLSPAALSEVRELLDGSEFYRPAHARIWEAITTLADRDAPHDPLAVGAELGSDLTVTGGAPYLHTLIAQVPAATNAGYYACMVRDLAYARKVIETGTRLIHLGHAATGDDTANLRGAVTAEVATVTAPNSYGWPEPTPLTSTTTGLPTFPLWTFPDWLGEYAASLAEVTQTPPDLAGCLALAVLAVAAGGKVWIQAPAWREPANLFTVIVLPPGNRKSEVYRAMCAPIKAAEQALIADAEPLIAEAAIARRIAETNAEQAAKTAENAAGLDPAQRALALAEAAEAKLQLDATVIPPKPRLFSDDATVEVLTSLLCEQGGRMAVLSPEGEIFSIAAGRYSGTPNFAVLKKGHAGEEMRVDRMGRDAEHIDAATVTLGVCTQPGVLAELGDTPQFRDQGLLGRLLYAVPDSLLGHRKNKPDPMPADQEATYQTTMKALVLSLAHLVEPATLTFTAEAHDAITQLLADTEPRFRPDGDLAHMTDWGGKLVGATVRIAGLLHLAKHLRDGWSKPITADTFADATDIGEYFTTHAKAAYDAIGADPATADAKALLDWARNTGRTRFAARDAQPPLRTRFKKITDLDTALRVLETHGWIRRLPMPPRAGRGRPAAPTYEVHPAALEAIR</sequence>
<dbReference type="SUPFAM" id="SSF48024">
    <property type="entry name" value="N-terminal domain of DnaB helicase"/>
    <property type="match status" value="1"/>
</dbReference>
<accession>A0ABV5Y7E6</accession>
<evidence type="ECO:0000259" key="4">
    <source>
        <dbReference type="Pfam" id="PF00772"/>
    </source>
</evidence>
<dbReference type="Proteomes" id="UP001589627">
    <property type="component" value="Unassembled WGS sequence"/>
</dbReference>
<reference evidence="5 6" key="1">
    <citation type="submission" date="2024-09" db="EMBL/GenBank/DDBJ databases">
        <authorList>
            <person name="Sun Q."/>
            <person name="Mori K."/>
        </authorList>
    </citation>
    <scope>NUCLEOTIDE SEQUENCE [LARGE SCALE GENOMIC DNA]</scope>
    <source>
        <strain evidence="5 6">TBRC 0563</strain>
    </source>
</reference>
<dbReference type="RefSeq" id="WP_378194021.1">
    <property type="nucleotide sequence ID" value="NZ_JBHLZP010000005.1"/>
</dbReference>
<keyword evidence="1" id="KW-0235">DNA replication</keyword>
<feature type="compositionally biased region" description="Basic and acidic residues" evidence="3">
    <location>
        <begin position="8"/>
        <end position="18"/>
    </location>
</feature>
<feature type="domain" description="DNA helicase DnaB-like N-terminal" evidence="4">
    <location>
        <begin position="24"/>
        <end position="123"/>
    </location>
</feature>
<gene>
    <name evidence="5" type="ORF">ACFFNX_01880</name>
</gene>
<organism evidence="5 6">
    <name type="scientific">Actinoallomurus acaciae</name>
    <dbReference type="NCBI Taxonomy" id="502577"/>
    <lineage>
        <taxon>Bacteria</taxon>
        <taxon>Bacillati</taxon>
        <taxon>Actinomycetota</taxon>
        <taxon>Actinomycetes</taxon>
        <taxon>Streptosporangiales</taxon>
        <taxon>Thermomonosporaceae</taxon>
        <taxon>Actinoallomurus</taxon>
    </lineage>
</organism>
<comment type="caution">
    <text evidence="5">The sequence shown here is derived from an EMBL/GenBank/DDBJ whole genome shotgun (WGS) entry which is preliminary data.</text>
</comment>
<proteinExistence type="predicted"/>
<dbReference type="EMBL" id="JBHLZP010000005">
    <property type="protein sequence ID" value="MFB9830938.1"/>
    <property type="molecule type" value="Genomic_DNA"/>
</dbReference>
<dbReference type="InterPro" id="IPR016136">
    <property type="entry name" value="DNA_helicase_N/primase_C"/>
</dbReference>
<feature type="region of interest" description="Disordered" evidence="3">
    <location>
        <begin position="1"/>
        <end position="25"/>
    </location>
</feature>
<dbReference type="Pfam" id="PF13148">
    <property type="entry name" value="DUF3987"/>
    <property type="match status" value="1"/>
</dbReference>
<dbReference type="Gene3D" id="1.10.860.10">
    <property type="entry name" value="DNAb Helicase, Chain A"/>
    <property type="match status" value="1"/>
</dbReference>
<evidence type="ECO:0000256" key="2">
    <source>
        <dbReference type="ARBA" id="ARBA00023125"/>
    </source>
</evidence>